<dbReference type="EMBL" id="ATNM01000189">
    <property type="protein sequence ID" value="EPR65661.1"/>
    <property type="molecule type" value="Genomic_DNA"/>
</dbReference>
<organism evidence="1 2">
    <name type="scientific">Cyclobacterium qasimii M12-11B</name>
    <dbReference type="NCBI Taxonomy" id="641524"/>
    <lineage>
        <taxon>Bacteria</taxon>
        <taxon>Pseudomonadati</taxon>
        <taxon>Bacteroidota</taxon>
        <taxon>Cytophagia</taxon>
        <taxon>Cytophagales</taxon>
        <taxon>Cyclobacteriaceae</taxon>
        <taxon>Cyclobacterium</taxon>
    </lineage>
</organism>
<sequence length="51" mass="6023">MFHSANFNMALIINKTSKVGIYVNSKTILIIRTIQINRNRAYFINCFQKSW</sequence>
<proteinExistence type="predicted"/>
<protein>
    <submittedName>
        <fullName evidence="1">Uncharacterized protein</fullName>
    </submittedName>
</protein>
<dbReference type="AlphaFoldDB" id="S7V6W1"/>
<dbReference type="Proteomes" id="UP000014974">
    <property type="component" value="Unassembled WGS sequence"/>
</dbReference>
<evidence type="ECO:0000313" key="2">
    <source>
        <dbReference type="Proteomes" id="UP000014974"/>
    </source>
</evidence>
<gene>
    <name evidence="1" type="ORF">ADICYQ_5368</name>
</gene>
<evidence type="ECO:0000313" key="1">
    <source>
        <dbReference type="EMBL" id="EPR65661.1"/>
    </source>
</evidence>
<accession>S7V6W1</accession>
<reference evidence="1 2" key="1">
    <citation type="journal article" date="2013" name="Genome Announc.">
        <title>Draft Genome Sequence of Cyclobacterium qasimii Strain M12-11BT, Isolated from Arctic Marine Sediment.</title>
        <authorList>
            <person name="Shivaji S."/>
            <person name="Ara S."/>
            <person name="Singh A."/>
            <person name="Kumar Pinnaka A."/>
        </authorList>
    </citation>
    <scope>NUCLEOTIDE SEQUENCE [LARGE SCALE GENOMIC DNA]</scope>
    <source>
        <strain evidence="1 2">M12-11B</strain>
    </source>
</reference>
<name>S7V6W1_9BACT</name>
<comment type="caution">
    <text evidence="1">The sequence shown here is derived from an EMBL/GenBank/DDBJ whole genome shotgun (WGS) entry which is preliminary data.</text>
</comment>